<feature type="compositionally biased region" description="Polar residues" evidence="1">
    <location>
        <begin position="782"/>
        <end position="792"/>
    </location>
</feature>
<feature type="compositionally biased region" description="Acidic residues" evidence="1">
    <location>
        <begin position="536"/>
        <end position="551"/>
    </location>
</feature>
<protein>
    <submittedName>
        <fullName evidence="3">Protein red1</fullName>
    </submittedName>
</protein>
<dbReference type="PANTHER" id="PTHR21563:SF3">
    <property type="entry name" value="ZINC FINGER C3H1 DOMAIN-CONTAINING PROTEIN"/>
    <property type="match status" value="1"/>
</dbReference>
<feature type="compositionally biased region" description="Low complexity" evidence="1">
    <location>
        <begin position="771"/>
        <end position="781"/>
    </location>
</feature>
<feature type="compositionally biased region" description="Polar residues" evidence="1">
    <location>
        <begin position="471"/>
        <end position="480"/>
    </location>
</feature>
<feature type="compositionally biased region" description="Basic and acidic residues" evidence="1">
    <location>
        <begin position="179"/>
        <end position="198"/>
    </location>
</feature>
<dbReference type="EMBL" id="MU858050">
    <property type="protein sequence ID" value="KAK4219031.1"/>
    <property type="molecule type" value="Genomic_DNA"/>
</dbReference>
<comment type="caution">
    <text evidence="3">The sequence shown here is derived from an EMBL/GenBank/DDBJ whole genome shotgun (WGS) entry which is preliminary data.</text>
</comment>
<feature type="region of interest" description="Disordered" evidence="1">
    <location>
        <begin position="297"/>
        <end position="400"/>
    </location>
</feature>
<feature type="compositionally biased region" description="Basic and acidic residues" evidence="1">
    <location>
        <begin position="649"/>
        <end position="664"/>
    </location>
</feature>
<gene>
    <name evidence="3" type="ORF">QBC37DRAFT_166954</name>
</gene>
<feature type="region of interest" description="Disordered" evidence="1">
    <location>
        <begin position="419"/>
        <end position="710"/>
    </location>
</feature>
<dbReference type="GO" id="GO:0000178">
    <property type="term" value="C:exosome (RNase complex)"/>
    <property type="evidence" value="ECO:0007669"/>
    <property type="project" value="TreeGrafter"/>
</dbReference>
<proteinExistence type="predicted"/>
<evidence type="ECO:0000259" key="2">
    <source>
        <dbReference type="Pfam" id="PF10650"/>
    </source>
</evidence>
<dbReference type="Proteomes" id="UP001301769">
    <property type="component" value="Unassembled WGS sequence"/>
</dbReference>
<evidence type="ECO:0000256" key="1">
    <source>
        <dbReference type="SAM" id="MobiDB-lite"/>
    </source>
</evidence>
<feature type="compositionally biased region" description="Polar residues" evidence="1">
    <location>
        <begin position="895"/>
        <end position="912"/>
    </location>
</feature>
<dbReference type="InterPro" id="IPR039278">
    <property type="entry name" value="Red1"/>
</dbReference>
<feature type="compositionally biased region" description="Basic and acidic residues" evidence="1">
    <location>
        <begin position="602"/>
        <end position="628"/>
    </location>
</feature>
<reference evidence="3" key="2">
    <citation type="submission" date="2023-05" db="EMBL/GenBank/DDBJ databases">
        <authorList>
            <consortium name="Lawrence Berkeley National Laboratory"/>
            <person name="Steindorff A."/>
            <person name="Hensen N."/>
            <person name="Bonometti L."/>
            <person name="Westerberg I."/>
            <person name="Brannstrom I.O."/>
            <person name="Guillou S."/>
            <person name="Cros-Aarteil S."/>
            <person name="Calhoun S."/>
            <person name="Haridas S."/>
            <person name="Kuo A."/>
            <person name="Mondo S."/>
            <person name="Pangilinan J."/>
            <person name="Riley R."/>
            <person name="Labutti K."/>
            <person name="Andreopoulos B."/>
            <person name="Lipzen A."/>
            <person name="Chen C."/>
            <person name="Yanf M."/>
            <person name="Daum C."/>
            <person name="Ng V."/>
            <person name="Clum A."/>
            <person name="Ohm R."/>
            <person name="Martin F."/>
            <person name="Silar P."/>
            <person name="Natvig D."/>
            <person name="Lalanne C."/>
            <person name="Gautier V."/>
            <person name="Ament-Velasquez S.L."/>
            <person name="Kruys A."/>
            <person name="Hutchinson M.I."/>
            <person name="Powell A.J."/>
            <person name="Barry K."/>
            <person name="Miller A.N."/>
            <person name="Grigoriev I.V."/>
            <person name="Debuchy R."/>
            <person name="Gladieux P."/>
            <person name="Thoren M.H."/>
            <person name="Johannesson H."/>
        </authorList>
    </citation>
    <scope>NUCLEOTIDE SEQUENCE</scope>
    <source>
        <strain evidence="3">PSN293</strain>
    </source>
</reference>
<dbReference type="GO" id="GO:0005634">
    <property type="term" value="C:nucleus"/>
    <property type="evidence" value="ECO:0007669"/>
    <property type="project" value="TreeGrafter"/>
</dbReference>
<feature type="compositionally biased region" description="Polar residues" evidence="1">
    <location>
        <begin position="633"/>
        <end position="647"/>
    </location>
</feature>
<feature type="compositionally biased region" description="Polar residues" evidence="1">
    <location>
        <begin position="552"/>
        <end position="566"/>
    </location>
</feature>
<reference evidence="3" key="1">
    <citation type="journal article" date="2023" name="Mol. Phylogenet. Evol.">
        <title>Genome-scale phylogeny and comparative genomics of the fungal order Sordariales.</title>
        <authorList>
            <person name="Hensen N."/>
            <person name="Bonometti L."/>
            <person name="Westerberg I."/>
            <person name="Brannstrom I.O."/>
            <person name="Guillou S."/>
            <person name="Cros-Aarteil S."/>
            <person name="Calhoun S."/>
            <person name="Haridas S."/>
            <person name="Kuo A."/>
            <person name="Mondo S."/>
            <person name="Pangilinan J."/>
            <person name="Riley R."/>
            <person name="LaButti K."/>
            <person name="Andreopoulos B."/>
            <person name="Lipzen A."/>
            <person name="Chen C."/>
            <person name="Yan M."/>
            <person name="Daum C."/>
            <person name="Ng V."/>
            <person name="Clum A."/>
            <person name="Steindorff A."/>
            <person name="Ohm R.A."/>
            <person name="Martin F."/>
            <person name="Silar P."/>
            <person name="Natvig D.O."/>
            <person name="Lalanne C."/>
            <person name="Gautier V."/>
            <person name="Ament-Velasquez S.L."/>
            <person name="Kruys A."/>
            <person name="Hutchinson M.I."/>
            <person name="Powell A.J."/>
            <person name="Barry K."/>
            <person name="Miller A.N."/>
            <person name="Grigoriev I.V."/>
            <person name="Debuchy R."/>
            <person name="Gladieux P."/>
            <person name="Hiltunen Thoren M."/>
            <person name="Johannesson H."/>
        </authorList>
    </citation>
    <scope>NUCLEOTIDE SEQUENCE</scope>
    <source>
        <strain evidence="3">PSN293</strain>
    </source>
</reference>
<feature type="compositionally biased region" description="Low complexity" evidence="1">
    <location>
        <begin position="352"/>
        <end position="372"/>
    </location>
</feature>
<feature type="compositionally biased region" description="Polar residues" evidence="1">
    <location>
        <begin position="578"/>
        <end position="595"/>
    </location>
</feature>
<keyword evidence="4" id="KW-1185">Reference proteome</keyword>
<feature type="region of interest" description="Disordered" evidence="1">
    <location>
        <begin position="1"/>
        <end position="27"/>
    </location>
</feature>
<dbReference type="PANTHER" id="PTHR21563">
    <property type="entry name" value="ZINC FINGER C3H1 DOMAIN-CONTAINING PROTEIN"/>
    <property type="match status" value="1"/>
</dbReference>
<dbReference type="Pfam" id="PF10650">
    <property type="entry name" value="zf-C3H1"/>
    <property type="match status" value="1"/>
</dbReference>
<feature type="domain" description="Putative zinc-finger" evidence="2">
    <location>
        <begin position="1007"/>
        <end position="1027"/>
    </location>
</feature>
<name>A0AAN6YJ58_9PEZI</name>
<organism evidence="3 4">
    <name type="scientific">Rhypophila decipiens</name>
    <dbReference type="NCBI Taxonomy" id="261697"/>
    <lineage>
        <taxon>Eukaryota</taxon>
        <taxon>Fungi</taxon>
        <taxon>Dikarya</taxon>
        <taxon>Ascomycota</taxon>
        <taxon>Pezizomycotina</taxon>
        <taxon>Sordariomycetes</taxon>
        <taxon>Sordariomycetidae</taxon>
        <taxon>Sordariales</taxon>
        <taxon>Naviculisporaceae</taxon>
        <taxon>Rhypophila</taxon>
    </lineage>
</organism>
<feature type="compositionally biased region" description="Basic and acidic residues" evidence="1">
    <location>
        <begin position="341"/>
        <end position="351"/>
    </location>
</feature>
<dbReference type="InterPro" id="IPR019607">
    <property type="entry name" value="Putative_zinc-finger_domain"/>
</dbReference>
<evidence type="ECO:0000313" key="3">
    <source>
        <dbReference type="EMBL" id="KAK4219031.1"/>
    </source>
</evidence>
<feature type="region of interest" description="Disordered" evidence="1">
    <location>
        <begin position="158"/>
        <end position="214"/>
    </location>
</feature>
<feature type="region of interest" description="Disordered" evidence="1">
    <location>
        <begin position="740"/>
        <end position="927"/>
    </location>
</feature>
<dbReference type="AlphaFoldDB" id="A0AAN6YJ58"/>
<evidence type="ECO:0000313" key="4">
    <source>
        <dbReference type="Proteomes" id="UP001301769"/>
    </source>
</evidence>
<accession>A0AAN6YJ58</accession>
<feature type="compositionally biased region" description="Polar residues" evidence="1">
    <location>
        <begin position="430"/>
        <end position="439"/>
    </location>
</feature>
<feature type="compositionally biased region" description="Polar residues" evidence="1">
    <location>
        <begin position="747"/>
        <end position="766"/>
    </location>
</feature>
<sequence length="1102" mass="118972">MSQYPPPNGYGQHYGQAPSQQYGYQLPPNPFNQPYNSAFMETASNTVQSSFNFNANQIPGLGIAGGQGLISQSDVPTAGDLIQASSASDSSVNQNQRTAIPFEPAPKTLISSTTYPAMDADFEEGELNEEQFEDLYEPQVSVEQPSAVRERLKLITSTSNSGVASAADTPDAGFYGNDEADKTQMDGNKKGHNGRERSGSYSPFLSPRGTPPNNHTAPGLHIPTQASTAGFGTLQPQQAQEVRHALKSVEEGRKEAQKAILRLWSLGVRFQHYIDEGHDEGLIRSLFNQLNLEINDGQSNQKEKSTGSKPGQLMEKQQPQKSETVAPPPKPQAAPPGDTKSAGEERKDRIARLLAAKKAAKPSAPLAQTQPQTKPPPSKAPEKKEVPFSPPKAPAAMTRSKVWGEKEILLQQKIAALQEAQARKAAKAKTNSGPSQTAGNGPGTLIQPPVDYSVKPGPSAAKNGPGPAQSVEKSTNSEAASSIPGLLLSIPTGPARNQRKRPVASDFVDVPPVTRPNKRPFGQHHKETSLVIDVSDASEGEEMDIDAESPLEDSSSFLPSLASQRGLSIRDFPPLTNTPPQRQFSSPAPSSNNPLGQPILSRKRETELDIKEKEIQEMRRKIAEIEARRKAKQSSGGPLTPTRTGQPPESKDNEKASSSSDREASAQLASTTVSAQLPKKPDLSHASPKVERRGRIVSLDLPRIDETIEEKRNRLRQLREEEMRLQAEIDSQLAKKRLLTEELEQLGDTSSDDGPQANGLDTTSGVPTPIPGNTPGGNQPTSAAVSIASDQNDVAVDVPMDEDGSSVADEMTTGDANTASPKVTIDGEIVEQEPSPAPQGAQEQPSQLVSDHSEPNDSTHGTNPTIRPDNNESLEVDQRAESPASDDDPAPMDIESSSPSPSANLTPFSNDVVNDEVQPTEPSSSEAVLEQLSSVTKTREAVQEIEGQTTRELNVETEQQPKSGFVPYESPLRYFRAYRFHPSYPQTVRGGMKSLTYNNQIDPQKPFCPTELAGEQCPADCEFQHIRSIGVPADKILLDLGKSSDYSGEQKSRFVQGLRKLLGDIRERGCTDFETIAREIVAFRATFLGDKSKILPLGGVTV</sequence>
<feature type="compositionally biased region" description="Polar residues" evidence="1">
    <location>
        <begin position="841"/>
        <end position="850"/>
    </location>
</feature>
<feature type="compositionally biased region" description="Basic and acidic residues" evidence="1">
    <location>
        <begin position="679"/>
        <end position="694"/>
    </location>
</feature>